<organism evidence="1 2">
    <name type="scientific">Dermacentor silvarum</name>
    <name type="common">Tick</name>
    <dbReference type="NCBI Taxonomy" id="543639"/>
    <lineage>
        <taxon>Eukaryota</taxon>
        <taxon>Metazoa</taxon>
        <taxon>Ecdysozoa</taxon>
        <taxon>Arthropoda</taxon>
        <taxon>Chelicerata</taxon>
        <taxon>Arachnida</taxon>
        <taxon>Acari</taxon>
        <taxon>Parasitiformes</taxon>
        <taxon>Ixodida</taxon>
        <taxon>Ixodoidea</taxon>
        <taxon>Ixodidae</taxon>
        <taxon>Rhipicephalinae</taxon>
        <taxon>Dermacentor</taxon>
    </lineage>
</organism>
<comment type="caution">
    <text evidence="1">The sequence shown here is derived from an EMBL/GenBank/DDBJ whole genome shotgun (WGS) entry which is preliminary data.</text>
</comment>
<protein>
    <submittedName>
        <fullName evidence="1">Uncharacterized protein</fullName>
    </submittedName>
</protein>
<accession>A0ACB8DKJ5</accession>
<gene>
    <name evidence="1" type="ORF">HPB49_018634</name>
</gene>
<dbReference type="EMBL" id="CM023480">
    <property type="protein sequence ID" value="KAH7971078.1"/>
    <property type="molecule type" value="Genomic_DNA"/>
</dbReference>
<sequence length="279" mass="29997">MLPYLRNSVASLLQGASAEPFGEDVKVEPVKWAEAQQDPGTGVEQPPQTPLCDESADDYEDGELTDTASVTGETRETAARSSKTVPSASWAAKRVRRLLAVQNAFGARFGAAKAPSVPAFADAQTQTLPDDSTEEVHCRRCRGVYRRQRARNDELSPLEDAKPWPPTPSLAAVATHKTGGGDAPADPGDCPEKPVTGHWCNRVVEPALVLASELLQYPWGADALFLVGIVLLASLLVILYYVVAVVLPIMVLAVLLAMVNSALFESSRFVHILQRLGLT</sequence>
<evidence type="ECO:0000313" key="2">
    <source>
        <dbReference type="Proteomes" id="UP000821865"/>
    </source>
</evidence>
<reference evidence="1" key="1">
    <citation type="submission" date="2020-05" db="EMBL/GenBank/DDBJ databases">
        <title>Large-scale comparative analyses of tick genomes elucidate their genetic diversity and vector capacities.</title>
        <authorList>
            <person name="Jia N."/>
            <person name="Wang J."/>
            <person name="Shi W."/>
            <person name="Du L."/>
            <person name="Sun Y."/>
            <person name="Zhan W."/>
            <person name="Jiang J."/>
            <person name="Wang Q."/>
            <person name="Zhang B."/>
            <person name="Ji P."/>
            <person name="Sakyi L.B."/>
            <person name="Cui X."/>
            <person name="Yuan T."/>
            <person name="Jiang B."/>
            <person name="Yang W."/>
            <person name="Lam T.T.-Y."/>
            <person name="Chang Q."/>
            <person name="Ding S."/>
            <person name="Wang X."/>
            <person name="Zhu J."/>
            <person name="Ruan X."/>
            <person name="Zhao L."/>
            <person name="Wei J."/>
            <person name="Que T."/>
            <person name="Du C."/>
            <person name="Cheng J."/>
            <person name="Dai P."/>
            <person name="Han X."/>
            <person name="Huang E."/>
            <person name="Gao Y."/>
            <person name="Liu J."/>
            <person name="Shao H."/>
            <person name="Ye R."/>
            <person name="Li L."/>
            <person name="Wei W."/>
            <person name="Wang X."/>
            <person name="Wang C."/>
            <person name="Yang T."/>
            <person name="Huo Q."/>
            <person name="Li W."/>
            <person name="Guo W."/>
            <person name="Chen H."/>
            <person name="Zhou L."/>
            <person name="Ni X."/>
            <person name="Tian J."/>
            <person name="Zhou Y."/>
            <person name="Sheng Y."/>
            <person name="Liu T."/>
            <person name="Pan Y."/>
            <person name="Xia L."/>
            <person name="Li J."/>
            <person name="Zhao F."/>
            <person name="Cao W."/>
        </authorList>
    </citation>
    <scope>NUCLEOTIDE SEQUENCE</scope>
    <source>
        <strain evidence="1">Dsil-2018</strain>
    </source>
</reference>
<name>A0ACB8DKJ5_DERSI</name>
<dbReference type="Proteomes" id="UP000821865">
    <property type="component" value="Chromosome 11"/>
</dbReference>
<evidence type="ECO:0000313" key="1">
    <source>
        <dbReference type="EMBL" id="KAH7971078.1"/>
    </source>
</evidence>
<keyword evidence="2" id="KW-1185">Reference proteome</keyword>
<proteinExistence type="predicted"/>